<name>A0ABP0GGN6_CLALP</name>
<gene>
    <name evidence="1" type="ORF">CVLEPA_LOCUS22745</name>
</gene>
<organism evidence="1 2">
    <name type="scientific">Clavelina lepadiformis</name>
    <name type="common">Light-bulb sea squirt</name>
    <name type="synonym">Ascidia lepadiformis</name>
    <dbReference type="NCBI Taxonomy" id="159417"/>
    <lineage>
        <taxon>Eukaryota</taxon>
        <taxon>Metazoa</taxon>
        <taxon>Chordata</taxon>
        <taxon>Tunicata</taxon>
        <taxon>Ascidiacea</taxon>
        <taxon>Aplousobranchia</taxon>
        <taxon>Clavelinidae</taxon>
        <taxon>Clavelina</taxon>
    </lineage>
</organism>
<dbReference type="EMBL" id="CAWYQH010000114">
    <property type="protein sequence ID" value="CAK8690108.1"/>
    <property type="molecule type" value="Genomic_DNA"/>
</dbReference>
<dbReference type="Proteomes" id="UP001642483">
    <property type="component" value="Unassembled WGS sequence"/>
</dbReference>
<reference evidence="1 2" key="1">
    <citation type="submission" date="2024-02" db="EMBL/GenBank/DDBJ databases">
        <authorList>
            <person name="Daric V."/>
            <person name="Darras S."/>
        </authorList>
    </citation>
    <scope>NUCLEOTIDE SEQUENCE [LARGE SCALE GENOMIC DNA]</scope>
</reference>
<protein>
    <submittedName>
        <fullName evidence="1">Uncharacterized protein</fullName>
    </submittedName>
</protein>
<keyword evidence="2" id="KW-1185">Reference proteome</keyword>
<proteinExistence type="predicted"/>
<evidence type="ECO:0000313" key="2">
    <source>
        <dbReference type="Proteomes" id="UP001642483"/>
    </source>
</evidence>
<comment type="caution">
    <text evidence="1">The sequence shown here is derived from an EMBL/GenBank/DDBJ whole genome shotgun (WGS) entry which is preliminary data.</text>
</comment>
<evidence type="ECO:0000313" key="1">
    <source>
        <dbReference type="EMBL" id="CAK8690108.1"/>
    </source>
</evidence>
<accession>A0ABP0GGN6</accession>
<sequence>MFLSSCNSPKLNYLLCRENVTVTPTLTCLPSGMQCIKPVTITLLSSYKDMNVNVMAQNRIGRIKKDVVSCESGVVTFETKSFDCFWGVKEASNSNEADTKSMLFKLMPSDKKTSDPILECRILDSYADVADEDPKSYFQIDVKSNKNITDQIVECRICDGYVTDGDRQFCFDFNVKYDSCYVASGIVHEGH</sequence>